<proteinExistence type="predicted"/>
<protein>
    <submittedName>
        <fullName evidence="2">Uncharacterized protein</fullName>
    </submittedName>
</protein>
<feature type="compositionally biased region" description="Low complexity" evidence="1">
    <location>
        <begin position="234"/>
        <end position="254"/>
    </location>
</feature>
<organism evidence="2 3">
    <name type="scientific">Piptocephalis cylindrospora</name>
    <dbReference type="NCBI Taxonomy" id="1907219"/>
    <lineage>
        <taxon>Eukaryota</taxon>
        <taxon>Fungi</taxon>
        <taxon>Fungi incertae sedis</taxon>
        <taxon>Zoopagomycota</taxon>
        <taxon>Zoopagomycotina</taxon>
        <taxon>Zoopagomycetes</taxon>
        <taxon>Zoopagales</taxon>
        <taxon>Piptocephalidaceae</taxon>
        <taxon>Piptocephalis</taxon>
    </lineage>
</organism>
<feature type="region of interest" description="Disordered" evidence="1">
    <location>
        <begin position="107"/>
        <end position="129"/>
    </location>
</feature>
<reference evidence="3" key="1">
    <citation type="journal article" date="2018" name="Nat. Microbiol.">
        <title>Leveraging single-cell genomics to expand the fungal tree of life.</title>
        <authorList>
            <person name="Ahrendt S.R."/>
            <person name="Quandt C.A."/>
            <person name="Ciobanu D."/>
            <person name="Clum A."/>
            <person name="Salamov A."/>
            <person name="Andreopoulos B."/>
            <person name="Cheng J.F."/>
            <person name="Woyke T."/>
            <person name="Pelin A."/>
            <person name="Henrissat B."/>
            <person name="Reynolds N.K."/>
            <person name="Benny G.L."/>
            <person name="Smith M.E."/>
            <person name="James T.Y."/>
            <person name="Grigoriev I.V."/>
        </authorList>
    </citation>
    <scope>NUCLEOTIDE SEQUENCE [LARGE SCALE GENOMIC DNA]</scope>
</reference>
<evidence type="ECO:0000313" key="2">
    <source>
        <dbReference type="EMBL" id="RKP13776.1"/>
    </source>
</evidence>
<name>A0A4P9Y484_9FUNG</name>
<feature type="compositionally biased region" description="Basic and acidic residues" evidence="1">
    <location>
        <begin position="190"/>
        <end position="208"/>
    </location>
</feature>
<accession>A0A4P9Y484</accession>
<feature type="region of interest" description="Disordered" evidence="1">
    <location>
        <begin position="161"/>
        <end position="285"/>
    </location>
</feature>
<sequence length="285" mass="31664">MEADFGVEIAAKEREATDAQTRLREATAELAEARREAERLRRLGEEVAEVEREERHLGRVIASDATQGEREGQVLEQQVHSLRKRIEAAESLEQELQTELRSLYTRIRGEREETSSSPSMEEDEGRRRREKEVLYRRLIARVCGIEVKDVDVRLTGLLQSLQGSSKSDGNDPPPSSTSPLPSKTESTTTEEERGGEGEGEVERVERFIDGLSAEDWQGQKDEVMRDPHHPSSPPSEASQEPSSSSIITPDPSETGVMTGTKTSSTGPLPPSEQPVERQGSMSKDD</sequence>
<feature type="compositionally biased region" description="Low complexity" evidence="1">
    <location>
        <begin position="177"/>
        <end position="187"/>
    </location>
</feature>
<evidence type="ECO:0000256" key="1">
    <source>
        <dbReference type="SAM" id="MobiDB-lite"/>
    </source>
</evidence>
<dbReference type="AlphaFoldDB" id="A0A4P9Y484"/>
<gene>
    <name evidence="2" type="ORF">BJ684DRAFT_19768</name>
</gene>
<dbReference type="Proteomes" id="UP000267251">
    <property type="component" value="Unassembled WGS sequence"/>
</dbReference>
<keyword evidence="3" id="KW-1185">Reference proteome</keyword>
<feature type="compositionally biased region" description="Polar residues" evidence="1">
    <location>
        <begin position="255"/>
        <end position="266"/>
    </location>
</feature>
<dbReference type="EMBL" id="KZ987946">
    <property type="protein sequence ID" value="RKP13776.1"/>
    <property type="molecule type" value="Genomic_DNA"/>
</dbReference>
<feature type="compositionally biased region" description="Basic and acidic residues" evidence="1">
    <location>
        <begin position="217"/>
        <end position="229"/>
    </location>
</feature>
<evidence type="ECO:0000313" key="3">
    <source>
        <dbReference type="Proteomes" id="UP000267251"/>
    </source>
</evidence>